<evidence type="ECO:0000313" key="2">
    <source>
        <dbReference type="Proteomes" id="UP001209540"/>
    </source>
</evidence>
<sequence>MSTTGCHCGVINNTTGQLIPHNIQDQLPGCLYTQAEQGRATQGAGAEAAADVPSQIYCIKTGLENFTNTDPGDPIVLPNFGIMVNDMVSRISTIRFEAMKLAYLHAIRMFDLFGTLPQLNHNFLRDCFLAVTYIFSTHQPCPINDSDIRDTFDIYRGIRPRNLQWTCRSQIHNLIESAVTGGIATSTNNIWIHLKQRMIRYAYSRIHAEVVPLFDLPTTFQIILSSARAMIDTFWQNLVIEDDEGDIETADEIAPVMQDISTLMGLLPNGFTTYFDNVNDNQSRNAL</sequence>
<reference evidence="1" key="1">
    <citation type="journal article" date="2022" name="IScience">
        <title>Evolution of zygomycete secretomes and the origins of terrestrial fungal ecologies.</title>
        <authorList>
            <person name="Chang Y."/>
            <person name="Wang Y."/>
            <person name="Mondo S."/>
            <person name="Ahrendt S."/>
            <person name="Andreopoulos W."/>
            <person name="Barry K."/>
            <person name="Beard J."/>
            <person name="Benny G.L."/>
            <person name="Blankenship S."/>
            <person name="Bonito G."/>
            <person name="Cuomo C."/>
            <person name="Desiro A."/>
            <person name="Gervers K.A."/>
            <person name="Hundley H."/>
            <person name="Kuo A."/>
            <person name="LaButti K."/>
            <person name="Lang B.F."/>
            <person name="Lipzen A."/>
            <person name="O'Donnell K."/>
            <person name="Pangilinan J."/>
            <person name="Reynolds N."/>
            <person name="Sandor L."/>
            <person name="Smith M.E."/>
            <person name="Tsang A."/>
            <person name="Grigoriev I.V."/>
            <person name="Stajich J.E."/>
            <person name="Spatafora J.W."/>
        </authorList>
    </citation>
    <scope>NUCLEOTIDE SEQUENCE</scope>
    <source>
        <strain evidence="1">RSA 2281</strain>
    </source>
</reference>
<gene>
    <name evidence="1" type="ORF">BDA99DRAFT_532145</name>
</gene>
<reference evidence="1" key="2">
    <citation type="submission" date="2023-02" db="EMBL/GenBank/DDBJ databases">
        <authorList>
            <consortium name="DOE Joint Genome Institute"/>
            <person name="Mondo S.J."/>
            <person name="Chang Y."/>
            <person name="Wang Y."/>
            <person name="Ahrendt S."/>
            <person name="Andreopoulos W."/>
            <person name="Barry K."/>
            <person name="Beard J."/>
            <person name="Benny G.L."/>
            <person name="Blankenship S."/>
            <person name="Bonito G."/>
            <person name="Cuomo C."/>
            <person name="Desiro A."/>
            <person name="Gervers K.A."/>
            <person name="Hundley H."/>
            <person name="Kuo A."/>
            <person name="LaButti K."/>
            <person name="Lang B.F."/>
            <person name="Lipzen A."/>
            <person name="O'Donnell K."/>
            <person name="Pangilinan J."/>
            <person name="Reynolds N."/>
            <person name="Sandor L."/>
            <person name="Smith M.W."/>
            <person name="Tsang A."/>
            <person name="Grigoriev I.V."/>
            <person name="Stajich J.E."/>
            <person name="Spatafora J.W."/>
        </authorList>
    </citation>
    <scope>NUCLEOTIDE SEQUENCE</scope>
    <source>
        <strain evidence="1">RSA 2281</strain>
    </source>
</reference>
<proteinExistence type="predicted"/>
<organism evidence="1 2">
    <name type="scientific">Phascolomyces articulosus</name>
    <dbReference type="NCBI Taxonomy" id="60185"/>
    <lineage>
        <taxon>Eukaryota</taxon>
        <taxon>Fungi</taxon>
        <taxon>Fungi incertae sedis</taxon>
        <taxon>Mucoromycota</taxon>
        <taxon>Mucoromycotina</taxon>
        <taxon>Mucoromycetes</taxon>
        <taxon>Mucorales</taxon>
        <taxon>Lichtheimiaceae</taxon>
        <taxon>Phascolomyces</taxon>
    </lineage>
</organism>
<evidence type="ECO:0000313" key="1">
    <source>
        <dbReference type="EMBL" id="KAI9277065.1"/>
    </source>
</evidence>
<name>A0AAD5PJP9_9FUNG</name>
<dbReference type="Proteomes" id="UP001209540">
    <property type="component" value="Unassembled WGS sequence"/>
</dbReference>
<protein>
    <submittedName>
        <fullName evidence="1">Uncharacterized protein</fullName>
    </submittedName>
</protein>
<keyword evidence="2" id="KW-1185">Reference proteome</keyword>
<comment type="caution">
    <text evidence="1">The sequence shown here is derived from an EMBL/GenBank/DDBJ whole genome shotgun (WGS) entry which is preliminary data.</text>
</comment>
<dbReference type="EMBL" id="JAIXMP010000002">
    <property type="protein sequence ID" value="KAI9277065.1"/>
    <property type="molecule type" value="Genomic_DNA"/>
</dbReference>
<accession>A0AAD5PJP9</accession>
<dbReference type="AlphaFoldDB" id="A0AAD5PJP9"/>